<dbReference type="RefSeq" id="WP_050498692.1">
    <property type="nucleotide sequence ID" value="NZ_MLKQ01000233.1"/>
</dbReference>
<gene>
    <name evidence="1" type="ORF">GA838_09080</name>
</gene>
<name>A0A483BE30_OENOE</name>
<organism evidence="1 2">
    <name type="scientific">Oenococcus oeni</name>
    <name type="common">Leuconostoc oenos</name>
    <dbReference type="NCBI Taxonomy" id="1247"/>
    <lineage>
        <taxon>Bacteria</taxon>
        <taxon>Bacillati</taxon>
        <taxon>Bacillota</taxon>
        <taxon>Bacilli</taxon>
        <taxon>Lactobacillales</taxon>
        <taxon>Lactobacillaceae</taxon>
        <taxon>Oenococcus</taxon>
    </lineage>
</organism>
<protein>
    <submittedName>
        <fullName evidence="1">Uncharacterized protein</fullName>
    </submittedName>
</protein>
<dbReference type="Proteomes" id="UP001281024">
    <property type="component" value="Unassembled WGS sequence"/>
</dbReference>
<dbReference type="AlphaFoldDB" id="A0A483BE30"/>
<evidence type="ECO:0000313" key="2">
    <source>
        <dbReference type="Proteomes" id="UP001281024"/>
    </source>
</evidence>
<comment type="caution">
    <text evidence="1">The sequence shown here is derived from an EMBL/GenBank/DDBJ whole genome shotgun (WGS) entry which is preliminary data.</text>
</comment>
<accession>A0A483BE30</accession>
<proteinExistence type="predicted"/>
<reference evidence="1" key="1">
    <citation type="submission" date="2019-10" db="EMBL/GenBank/DDBJ databases">
        <title>Malate fermentation in French cider.</title>
        <authorList>
            <person name="Cousin F.J."/>
            <person name="Medina Fernandez S."/>
            <person name="Misery B."/>
            <person name="Laplace J.-M."/>
            <person name="Cretenet M."/>
        </authorList>
    </citation>
    <scope>NUCLEOTIDE SEQUENCE</scope>
    <source>
        <strain evidence="1">UCMA15129</strain>
    </source>
</reference>
<dbReference type="EMBL" id="WERV01000008">
    <property type="protein sequence ID" value="MDV7715876.1"/>
    <property type="molecule type" value="Genomic_DNA"/>
</dbReference>
<sequence length="93" mass="9954">MIIIILIIGILLGAFTGWGFLTIADRHSRALLVTTSTFGALGAVAANQLLSWGLTVWGISILPVLAGSIVLPLVSIYGFYFGKNYFKKLRAGN</sequence>
<evidence type="ECO:0000313" key="1">
    <source>
        <dbReference type="EMBL" id="MDV7715876.1"/>
    </source>
</evidence>